<evidence type="ECO:0000259" key="3">
    <source>
        <dbReference type="Pfam" id="PF01569"/>
    </source>
</evidence>
<keyword evidence="2" id="KW-1133">Transmembrane helix</keyword>
<name>A0A3G8JQI6_9ACTN</name>
<dbReference type="OrthoDB" id="3240395at2"/>
<organism evidence="4 5">
    <name type="scientific">Gordonia insulae</name>
    <dbReference type="NCBI Taxonomy" id="2420509"/>
    <lineage>
        <taxon>Bacteria</taxon>
        <taxon>Bacillati</taxon>
        <taxon>Actinomycetota</taxon>
        <taxon>Actinomycetes</taxon>
        <taxon>Mycobacteriales</taxon>
        <taxon>Gordoniaceae</taxon>
        <taxon>Gordonia</taxon>
    </lineage>
</organism>
<evidence type="ECO:0000256" key="2">
    <source>
        <dbReference type="SAM" id="Phobius"/>
    </source>
</evidence>
<protein>
    <recommendedName>
        <fullName evidence="3">Phosphatidic acid phosphatase type 2/haloperoxidase domain-containing protein</fullName>
    </recommendedName>
</protein>
<dbReference type="AlphaFoldDB" id="A0A3G8JQI6"/>
<feature type="region of interest" description="Disordered" evidence="1">
    <location>
        <begin position="215"/>
        <end position="242"/>
    </location>
</feature>
<dbReference type="SUPFAM" id="SSF48317">
    <property type="entry name" value="Acid phosphatase/Vanadium-dependent haloperoxidase"/>
    <property type="match status" value="1"/>
</dbReference>
<feature type="transmembrane region" description="Helical" evidence="2">
    <location>
        <begin position="140"/>
        <end position="159"/>
    </location>
</feature>
<keyword evidence="5" id="KW-1185">Reference proteome</keyword>
<dbReference type="EMBL" id="CP033972">
    <property type="protein sequence ID" value="AZG47246.1"/>
    <property type="molecule type" value="Genomic_DNA"/>
</dbReference>
<dbReference type="RefSeq" id="WP_124709644.1">
    <property type="nucleotide sequence ID" value="NZ_CP033972.1"/>
</dbReference>
<accession>A0A3G8JQI6</accession>
<dbReference type="Proteomes" id="UP000271469">
    <property type="component" value="Chromosome"/>
</dbReference>
<evidence type="ECO:0000313" key="4">
    <source>
        <dbReference type="EMBL" id="AZG47246.1"/>
    </source>
</evidence>
<gene>
    <name evidence="4" type="ORF">D7316_03854</name>
</gene>
<dbReference type="InterPro" id="IPR000326">
    <property type="entry name" value="PAP2/HPO"/>
</dbReference>
<feature type="compositionally biased region" description="Basic and acidic residues" evidence="1">
    <location>
        <begin position="227"/>
        <end position="236"/>
    </location>
</feature>
<reference evidence="4 5" key="1">
    <citation type="submission" date="2018-11" db="EMBL/GenBank/DDBJ databases">
        <title>Gordonia insulae sp. nov., isolated from an island soil.</title>
        <authorList>
            <person name="Kim Y.S."/>
            <person name="Kim S.B."/>
        </authorList>
    </citation>
    <scope>NUCLEOTIDE SEQUENCE [LARGE SCALE GENOMIC DNA]</scope>
    <source>
        <strain evidence="4 5">MMS17-SY073</strain>
    </source>
</reference>
<dbReference type="Pfam" id="PF01569">
    <property type="entry name" value="PAP2"/>
    <property type="match status" value="1"/>
</dbReference>
<dbReference type="InterPro" id="IPR036938">
    <property type="entry name" value="PAP2/HPO_sf"/>
</dbReference>
<feature type="transmembrane region" description="Helical" evidence="2">
    <location>
        <begin position="68"/>
        <end position="87"/>
    </location>
</feature>
<feature type="transmembrane region" description="Helical" evidence="2">
    <location>
        <begin position="99"/>
        <end position="120"/>
    </location>
</feature>
<evidence type="ECO:0000256" key="1">
    <source>
        <dbReference type="SAM" id="MobiDB-lite"/>
    </source>
</evidence>
<keyword evidence="2" id="KW-0812">Transmembrane</keyword>
<keyword evidence="2" id="KW-0472">Membrane</keyword>
<evidence type="ECO:0000313" key="5">
    <source>
        <dbReference type="Proteomes" id="UP000271469"/>
    </source>
</evidence>
<proteinExistence type="predicted"/>
<feature type="transmembrane region" description="Helical" evidence="2">
    <location>
        <begin position="166"/>
        <end position="188"/>
    </location>
</feature>
<feature type="transmembrane region" description="Helical" evidence="2">
    <location>
        <begin position="194"/>
        <end position="212"/>
    </location>
</feature>
<dbReference type="Gene3D" id="1.20.144.10">
    <property type="entry name" value="Phosphatidic acid phosphatase type 2/haloperoxidase"/>
    <property type="match status" value="1"/>
</dbReference>
<dbReference type="KEGG" id="gom:D7316_03854"/>
<sequence>MTATVAAPRPKSLSRAAVVAVALLLSAAGVFLAAVWTPTGQRIDQWLLELGRQVPATDIPPILRIDVVSSPLLWLAVAAVVVVLIQLRRFRARSDARRTLTVTAALIIFPPVAVLCARVLRDHVLTRPQLHDWIAETANSAPSGHAAAVAAVAVVLVLATPPRLRVLTTIVVGGWAAIIGLELIAAGWHRPSDVLISVLLVAAAGVLLPDPWRPSVRSHRTGQTTRSSDRPSDNREMLSAMS</sequence>
<feature type="domain" description="Phosphatidic acid phosphatase type 2/haloperoxidase" evidence="3">
    <location>
        <begin position="138"/>
        <end position="207"/>
    </location>
</feature>